<dbReference type="InterPro" id="IPR000504">
    <property type="entry name" value="RRM_dom"/>
</dbReference>
<dbReference type="Pfam" id="PF00076">
    <property type="entry name" value="RRM_1"/>
    <property type="match status" value="1"/>
</dbReference>
<feature type="region of interest" description="Disordered" evidence="3">
    <location>
        <begin position="1"/>
        <end position="46"/>
    </location>
</feature>
<evidence type="ECO:0000259" key="4">
    <source>
        <dbReference type="PROSITE" id="PS50102"/>
    </source>
</evidence>
<gene>
    <name evidence="5" type="ORF">SteCoe_1526</name>
</gene>
<dbReference type="PROSITE" id="PS50102">
    <property type="entry name" value="RRM"/>
    <property type="match status" value="1"/>
</dbReference>
<sequence>MEPTKKIKISEGEGLDRLPNGQPIPATLPPEQTNLKVKQNKNDKKKHRKIYRKFGDEKWVDNSLEEWDDNDYRVFIGNLAVEVNEDSIRNAFRKFLSIQKIKIIRDKKSNRSKGFGFISFLNPDEYLQAFREMNGKFIGSQPITMKKSDWKKKSLFKS</sequence>
<evidence type="ECO:0000256" key="1">
    <source>
        <dbReference type="ARBA" id="ARBA00022884"/>
    </source>
</evidence>
<dbReference type="PANTHER" id="PTHR47640">
    <property type="entry name" value="TRNA SELENOCYSTEINE 1-ASSOCIATED PROTEIN 1-RELATED-RELATED"/>
    <property type="match status" value="1"/>
</dbReference>
<comment type="caution">
    <text evidence="5">The sequence shown here is derived from an EMBL/GenBank/DDBJ whole genome shotgun (WGS) entry which is preliminary data.</text>
</comment>
<dbReference type="GO" id="GO:0003729">
    <property type="term" value="F:mRNA binding"/>
    <property type="evidence" value="ECO:0007669"/>
    <property type="project" value="InterPro"/>
</dbReference>
<evidence type="ECO:0000256" key="2">
    <source>
        <dbReference type="PROSITE-ProRule" id="PRU00176"/>
    </source>
</evidence>
<reference evidence="5 6" key="1">
    <citation type="submission" date="2016-11" db="EMBL/GenBank/DDBJ databases">
        <title>The macronuclear genome of Stentor coeruleus: a giant cell with tiny introns.</title>
        <authorList>
            <person name="Slabodnick M."/>
            <person name="Ruby J.G."/>
            <person name="Reiff S.B."/>
            <person name="Swart E.C."/>
            <person name="Gosai S."/>
            <person name="Prabakaran S."/>
            <person name="Witkowska E."/>
            <person name="Larue G.E."/>
            <person name="Fisher S."/>
            <person name="Freeman R.M."/>
            <person name="Gunawardena J."/>
            <person name="Chu W."/>
            <person name="Stover N.A."/>
            <person name="Gregory B.D."/>
            <person name="Nowacki M."/>
            <person name="Derisi J."/>
            <person name="Roy S.W."/>
            <person name="Marshall W.F."/>
            <person name="Sood P."/>
        </authorList>
    </citation>
    <scope>NUCLEOTIDE SEQUENCE [LARGE SCALE GENOMIC DNA]</scope>
    <source>
        <strain evidence="5">WM001</strain>
    </source>
</reference>
<evidence type="ECO:0000313" key="6">
    <source>
        <dbReference type="Proteomes" id="UP000187209"/>
    </source>
</evidence>
<name>A0A1R2D1M5_9CILI</name>
<dbReference type="OrthoDB" id="1749473at2759"/>
<accession>A0A1R2D1M5</accession>
<protein>
    <recommendedName>
        <fullName evidence="4">RRM domain-containing protein</fullName>
    </recommendedName>
</protein>
<dbReference type="InterPro" id="IPR035979">
    <property type="entry name" value="RBD_domain_sf"/>
</dbReference>
<dbReference type="EMBL" id="MPUH01000016">
    <property type="protein sequence ID" value="OMJ95152.1"/>
    <property type="molecule type" value="Genomic_DNA"/>
</dbReference>
<dbReference type="SMART" id="SM00360">
    <property type="entry name" value="RRM"/>
    <property type="match status" value="1"/>
</dbReference>
<evidence type="ECO:0000256" key="3">
    <source>
        <dbReference type="SAM" id="MobiDB-lite"/>
    </source>
</evidence>
<dbReference type="PANTHER" id="PTHR47640:SF11">
    <property type="entry name" value="RNA-BINDING PROTEIN 42"/>
    <property type="match status" value="1"/>
</dbReference>
<dbReference type="Proteomes" id="UP000187209">
    <property type="component" value="Unassembled WGS sequence"/>
</dbReference>
<dbReference type="InterPro" id="IPR012677">
    <property type="entry name" value="Nucleotide-bd_a/b_plait_sf"/>
</dbReference>
<feature type="compositionally biased region" description="Basic and acidic residues" evidence="3">
    <location>
        <begin position="1"/>
        <end position="16"/>
    </location>
</feature>
<dbReference type="InterPro" id="IPR050825">
    <property type="entry name" value="RBM42_RBP45_47-like"/>
</dbReference>
<dbReference type="Gene3D" id="3.30.70.330">
    <property type="match status" value="1"/>
</dbReference>
<keyword evidence="1 2" id="KW-0694">RNA-binding</keyword>
<keyword evidence="6" id="KW-1185">Reference proteome</keyword>
<evidence type="ECO:0000313" key="5">
    <source>
        <dbReference type="EMBL" id="OMJ95152.1"/>
    </source>
</evidence>
<feature type="domain" description="RRM" evidence="4">
    <location>
        <begin position="72"/>
        <end position="150"/>
    </location>
</feature>
<proteinExistence type="predicted"/>
<dbReference type="AlphaFoldDB" id="A0A1R2D1M5"/>
<dbReference type="SUPFAM" id="SSF54928">
    <property type="entry name" value="RNA-binding domain, RBD"/>
    <property type="match status" value="1"/>
</dbReference>
<organism evidence="5 6">
    <name type="scientific">Stentor coeruleus</name>
    <dbReference type="NCBI Taxonomy" id="5963"/>
    <lineage>
        <taxon>Eukaryota</taxon>
        <taxon>Sar</taxon>
        <taxon>Alveolata</taxon>
        <taxon>Ciliophora</taxon>
        <taxon>Postciliodesmatophora</taxon>
        <taxon>Heterotrichea</taxon>
        <taxon>Heterotrichida</taxon>
        <taxon>Stentoridae</taxon>
        <taxon>Stentor</taxon>
    </lineage>
</organism>